<gene>
    <name evidence="2" type="ORF">CC117_25650</name>
</gene>
<dbReference type="RefSeq" id="WP_131803134.1">
    <property type="nucleotide sequence ID" value="NZ_MBLM01000143.1"/>
</dbReference>
<dbReference type="SUPFAM" id="SSF52540">
    <property type="entry name" value="P-loop containing nucleoside triphosphate hydrolases"/>
    <property type="match status" value="1"/>
</dbReference>
<feature type="region of interest" description="Disordered" evidence="1">
    <location>
        <begin position="275"/>
        <end position="311"/>
    </location>
</feature>
<evidence type="ECO:0000313" key="2">
    <source>
        <dbReference type="EMBL" id="OHV31603.1"/>
    </source>
</evidence>
<dbReference type="EMBL" id="MBLM01000143">
    <property type="protein sequence ID" value="OHV31603.1"/>
    <property type="molecule type" value="Genomic_DNA"/>
</dbReference>
<reference evidence="3" key="1">
    <citation type="submission" date="2016-07" db="EMBL/GenBank/DDBJ databases">
        <title>Sequence Frankia sp. strain CcI1.17.</title>
        <authorList>
            <person name="Ghodhbane-Gtari F."/>
            <person name="Swanson E."/>
            <person name="Gueddou A."/>
            <person name="Morris K."/>
            <person name="Hezbri K."/>
            <person name="Ktari A."/>
            <person name="Nouioui I."/>
            <person name="Abebe-Akele F."/>
            <person name="Simpson S."/>
            <person name="Thomas K."/>
            <person name="Gtari M."/>
            <person name="Tisa L.S."/>
            <person name="Hurst S."/>
        </authorList>
    </citation>
    <scope>NUCLEOTIDE SEQUENCE [LARGE SCALE GENOMIC DNA]</scope>
    <source>
        <strain evidence="3">Cc1.17</strain>
    </source>
</reference>
<accession>A0A1S1Q9S8</accession>
<comment type="caution">
    <text evidence="2">The sequence shown here is derived from an EMBL/GenBank/DDBJ whole genome shotgun (WGS) entry which is preliminary data.</text>
</comment>
<proteinExistence type="predicted"/>
<protein>
    <recommendedName>
        <fullName evidence="4">ATPase involved in chromosome partitioning</fullName>
    </recommendedName>
</protein>
<dbReference type="Proteomes" id="UP000179627">
    <property type="component" value="Unassembled WGS sequence"/>
</dbReference>
<organism evidence="2 3">
    <name type="scientific">Parafrankia colletiae</name>
    <dbReference type="NCBI Taxonomy" id="573497"/>
    <lineage>
        <taxon>Bacteria</taxon>
        <taxon>Bacillati</taxon>
        <taxon>Actinomycetota</taxon>
        <taxon>Actinomycetes</taxon>
        <taxon>Frankiales</taxon>
        <taxon>Frankiaceae</taxon>
        <taxon>Parafrankia</taxon>
    </lineage>
</organism>
<dbReference type="Gene3D" id="3.40.50.300">
    <property type="entry name" value="P-loop containing nucleotide triphosphate hydrolases"/>
    <property type="match status" value="1"/>
</dbReference>
<sequence length="311" mass="30953">MSGSGLVAVGSLKGSPGVTTTALALAAIWPAGAQRANPLLVEVDPSGGDVAGWYQLRGYPGLLSWAAAARGGAAPVDAHVWGLAGGVGLVAGPVEAGAARGAVAVLAQTGSVPGAASGRLVVADCGRLDPDSAVLPIAGAAGVLAVVVRPVPAELARVAARVEELTGAGRRDCILILAGEPAWPVGRVEDAVGLPVAGVLPHHPRAAAGVAGGRFGRGARRSQLLRAAADIAATLDRRLTTRPRGSTRALAPPSDVASSGLPSLRGGVRLPALPRATFATPRQEERVAGSGWVPTIPDHAAPAARPREGLR</sequence>
<keyword evidence="3" id="KW-1185">Reference proteome</keyword>
<evidence type="ECO:0000313" key="3">
    <source>
        <dbReference type="Proteomes" id="UP000179627"/>
    </source>
</evidence>
<name>A0A1S1Q9S8_9ACTN</name>
<evidence type="ECO:0008006" key="4">
    <source>
        <dbReference type="Google" id="ProtNLM"/>
    </source>
</evidence>
<dbReference type="InterPro" id="IPR027417">
    <property type="entry name" value="P-loop_NTPase"/>
</dbReference>
<evidence type="ECO:0000256" key="1">
    <source>
        <dbReference type="SAM" id="MobiDB-lite"/>
    </source>
</evidence>
<dbReference type="OrthoDB" id="5243870at2"/>
<feature type="region of interest" description="Disordered" evidence="1">
    <location>
        <begin position="240"/>
        <end position="263"/>
    </location>
</feature>
<dbReference type="AlphaFoldDB" id="A0A1S1Q9S8"/>